<dbReference type="EMBL" id="JBCEWA010000006">
    <property type="protein sequence ID" value="MEL5988593.1"/>
    <property type="molecule type" value="Genomic_DNA"/>
</dbReference>
<dbReference type="PANTHER" id="PTHR36433:SF2">
    <property type="entry name" value="YXEA FAMILY PROTEIN"/>
    <property type="match status" value="1"/>
</dbReference>
<name>A0ABU9LKV6_9BACL</name>
<evidence type="ECO:0000313" key="2">
    <source>
        <dbReference type="EMBL" id="MEL5988593.1"/>
    </source>
</evidence>
<evidence type="ECO:0000256" key="1">
    <source>
        <dbReference type="SAM" id="Phobius"/>
    </source>
</evidence>
<dbReference type="Proteomes" id="UP001398420">
    <property type="component" value="Unassembled WGS sequence"/>
</dbReference>
<reference evidence="2 3" key="1">
    <citation type="submission" date="2024-04" db="EMBL/GenBank/DDBJ databases">
        <authorList>
            <person name="Wu Y.S."/>
            <person name="Zhang L."/>
        </authorList>
    </citation>
    <scope>NUCLEOTIDE SEQUENCE [LARGE SCALE GENOMIC DNA]</scope>
    <source>
        <strain evidence="2 3">KG-01</strain>
    </source>
</reference>
<keyword evidence="3" id="KW-1185">Reference proteome</keyword>
<keyword evidence="1" id="KW-1133">Transmembrane helix</keyword>
<keyword evidence="1" id="KW-0812">Transmembrane</keyword>
<sequence length="115" mass="13136">MKTILKQLGIFSFAVSMMFGITYLLTGDRFMPFIPSEHFYAVAHTAEEQQRVGGHYVYETYAVNTAGKKQFLAFQTERPLPEGTYVKLYVKGNYIKLIQETTAESIPSTMRNSLH</sequence>
<dbReference type="Pfam" id="PF06486">
    <property type="entry name" value="DUF1093"/>
    <property type="match status" value="1"/>
</dbReference>
<dbReference type="PANTHER" id="PTHR36433">
    <property type="entry name" value="HYPOTHETICAL CYTOSOLIC PROTEIN"/>
    <property type="match status" value="1"/>
</dbReference>
<dbReference type="InterPro" id="IPR006542">
    <property type="entry name" value="DUF1093"/>
</dbReference>
<comment type="caution">
    <text evidence="2">The sequence shown here is derived from an EMBL/GenBank/DDBJ whole genome shotgun (WGS) entry which is preliminary data.</text>
</comment>
<dbReference type="RefSeq" id="WP_342302964.1">
    <property type="nucleotide sequence ID" value="NZ_JBCEWA010000006.1"/>
</dbReference>
<dbReference type="InterPro" id="IPR036166">
    <property type="entry name" value="YxeA-like_sf"/>
</dbReference>
<dbReference type="Gene3D" id="2.40.50.480">
    <property type="match status" value="1"/>
</dbReference>
<proteinExistence type="predicted"/>
<dbReference type="NCBIfam" id="TIGR01655">
    <property type="entry name" value="yxeA_fam"/>
    <property type="match status" value="1"/>
</dbReference>
<keyword evidence="1" id="KW-0472">Membrane</keyword>
<gene>
    <name evidence="2" type="ORF">AAF454_09275</name>
</gene>
<dbReference type="SUPFAM" id="SSF159121">
    <property type="entry name" value="BC4932-like"/>
    <property type="match status" value="1"/>
</dbReference>
<feature type="transmembrane region" description="Helical" evidence="1">
    <location>
        <begin position="7"/>
        <end position="26"/>
    </location>
</feature>
<accession>A0ABU9LKV6</accession>
<evidence type="ECO:0000313" key="3">
    <source>
        <dbReference type="Proteomes" id="UP001398420"/>
    </source>
</evidence>
<organism evidence="2 3">
    <name type="scientific">Kurthia gibsonii</name>
    <dbReference type="NCBI Taxonomy" id="33946"/>
    <lineage>
        <taxon>Bacteria</taxon>
        <taxon>Bacillati</taxon>
        <taxon>Bacillota</taxon>
        <taxon>Bacilli</taxon>
        <taxon>Bacillales</taxon>
        <taxon>Caryophanaceae</taxon>
        <taxon>Kurthia</taxon>
    </lineage>
</organism>
<protein>
    <submittedName>
        <fullName evidence="2">YxeA family protein</fullName>
    </submittedName>
</protein>